<organism evidence="1 2">
    <name type="scientific">Escherichia phage Henu7</name>
    <dbReference type="NCBI Taxonomy" id="2589652"/>
    <lineage>
        <taxon>Viruses</taxon>
        <taxon>Duplodnaviria</taxon>
        <taxon>Heunggongvirae</taxon>
        <taxon>Uroviricota</taxon>
        <taxon>Caudoviricetes</taxon>
        <taxon>Drexlerviridae</taxon>
        <taxon>Tempevirinae</taxon>
        <taxon>Henuseptimavirus</taxon>
        <taxon>Henuseptimavirus henu7</taxon>
    </lineage>
</organism>
<dbReference type="Proteomes" id="UP000321468">
    <property type="component" value="Genome"/>
</dbReference>
<sequence length="98" mass="11535">MRSAEFVQSSRRWRAKMKVEQGREAVWNHAKETGMADDIARIAKIFDLADVSIISNGKMTYLHERPRKMHRVPAIPTKIDFKEAMEKIREPKKYYKGE</sequence>
<accession>A0A5B8RP78</accession>
<proteinExistence type="predicted"/>
<name>A0A5B8RP78_9CAUD</name>
<reference evidence="1 2" key="1">
    <citation type="submission" date="2019-06" db="EMBL/GenBank/DDBJ databases">
        <authorList>
            <person name="Li Q."/>
            <person name="Teng T."/>
        </authorList>
    </citation>
    <scope>NUCLEOTIDE SEQUENCE [LARGE SCALE GENOMIC DNA]</scope>
</reference>
<dbReference type="RefSeq" id="YP_010064749.1">
    <property type="nucleotide sequence ID" value="NC_054894.1"/>
</dbReference>
<keyword evidence="2" id="KW-1185">Reference proteome</keyword>
<evidence type="ECO:0000313" key="1">
    <source>
        <dbReference type="EMBL" id="QEA09664.1"/>
    </source>
</evidence>
<protein>
    <submittedName>
        <fullName evidence="1">Uncharacterized protein</fullName>
    </submittedName>
</protein>
<dbReference type="EMBL" id="MN019128">
    <property type="protein sequence ID" value="QEA09664.1"/>
    <property type="molecule type" value="Genomic_DNA"/>
</dbReference>
<dbReference type="GeneID" id="65053205"/>
<evidence type="ECO:0000313" key="2">
    <source>
        <dbReference type="Proteomes" id="UP000321468"/>
    </source>
</evidence>
<dbReference type="KEGG" id="vg:65053205"/>